<sequence length="102" mass="12146">MHTGSLVAKKTQRENCKCSKKCFEKIRGCYDLIFTQFYKLPSKNLQDSYLYGLMKRKFIERKRSRTGSRQSKTSTYIYTVCCNGQVITVCKNNIKYTWHHRK</sequence>
<name>A0ABD1E607_HYPHA</name>
<evidence type="ECO:0000313" key="2">
    <source>
        <dbReference type="Proteomes" id="UP001566132"/>
    </source>
</evidence>
<comment type="caution">
    <text evidence="1">The sequence shown here is derived from an EMBL/GenBank/DDBJ whole genome shotgun (WGS) entry which is preliminary data.</text>
</comment>
<keyword evidence="2" id="KW-1185">Reference proteome</keyword>
<evidence type="ECO:0000313" key="1">
    <source>
        <dbReference type="EMBL" id="KAL1490118.1"/>
    </source>
</evidence>
<proteinExistence type="predicted"/>
<dbReference type="Proteomes" id="UP001566132">
    <property type="component" value="Unassembled WGS sequence"/>
</dbReference>
<protein>
    <submittedName>
        <fullName evidence="1">Uncharacterized protein</fullName>
    </submittedName>
</protein>
<dbReference type="EMBL" id="JBDJPC010000010">
    <property type="protein sequence ID" value="KAL1490118.1"/>
    <property type="molecule type" value="Genomic_DNA"/>
</dbReference>
<organism evidence="1 2">
    <name type="scientific">Hypothenemus hampei</name>
    <name type="common">Coffee berry borer</name>
    <dbReference type="NCBI Taxonomy" id="57062"/>
    <lineage>
        <taxon>Eukaryota</taxon>
        <taxon>Metazoa</taxon>
        <taxon>Ecdysozoa</taxon>
        <taxon>Arthropoda</taxon>
        <taxon>Hexapoda</taxon>
        <taxon>Insecta</taxon>
        <taxon>Pterygota</taxon>
        <taxon>Neoptera</taxon>
        <taxon>Endopterygota</taxon>
        <taxon>Coleoptera</taxon>
        <taxon>Polyphaga</taxon>
        <taxon>Cucujiformia</taxon>
        <taxon>Curculionidae</taxon>
        <taxon>Scolytinae</taxon>
        <taxon>Hypothenemus</taxon>
    </lineage>
</organism>
<gene>
    <name evidence="1" type="ORF">ABEB36_012859</name>
</gene>
<accession>A0ABD1E607</accession>
<reference evidence="1 2" key="1">
    <citation type="submission" date="2024-05" db="EMBL/GenBank/DDBJ databases">
        <title>Genetic variation in Jamaican populations of the coffee berry borer (Hypothenemus hampei).</title>
        <authorList>
            <person name="Errbii M."/>
            <person name="Myrie A."/>
        </authorList>
    </citation>
    <scope>NUCLEOTIDE SEQUENCE [LARGE SCALE GENOMIC DNA]</scope>
    <source>
        <strain evidence="1">JA-Hopewell-2020-01-JO</strain>
        <tissue evidence="1">Whole body</tissue>
    </source>
</reference>
<dbReference type="AlphaFoldDB" id="A0ABD1E607"/>